<proteinExistence type="predicted"/>
<dbReference type="SUPFAM" id="SSF46785">
    <property type="entry name" value="Winged helix' DNA-binding domain"/>
    <property type="match status" value="1"/>
</dbReference>
<organism evidence="2 3">
    <name type="scientific">Sulfolobus polyhedral virus 2</name>
    <dbReference type="NCBI Taxonomy" id="2493125"/>
    <lineage>
        <taxon>Viruses</taxon>
        <taxon>Viruses incertae sedis</taxon>
        <taxon>Portogloboviridae</taxon>
        <taxon>Alphaportoglobovirus</taxon>
        <taxon>Alphaportoglobovirus umijigokuense</taxon>
    </lineage>
</organism>
<dbReference type="Gene3D" id="1.10.10.10">
    <property type="entry name" value="Winged helix-like DNA-binding domain superfamily/Winged helix DNA-binding domain"/>
    <property type="match status" value="1"/>
</dbReference>
<reference evidence="2 3" key="1">
    <citation type="journal article" date="2018" name="Environ. Microbiol.">
        <title>New archaeal viruses discovered by metagenomic analysis of viral communities in enrichment cultures.</title>
        <authorList>
            <person name="Liu Y."/>
            <person name="Brandt D."/>
            <person name="Ishino S."/>
            <person name="Ishino Y."/>
            <person name="Koonin E.V."/>
            <person name="Kalinowski J."/>
            <person name="Krupovic M."/>
            <person name="Prangishvili D."/>
        </authorList>
    </citation>
    <scope>NUCLEOTIDE SEQUENCE [LARGE SCALE GENOMIC DNA]</scope>
</reference>
<dbReference type="InterPro" id="IPR036388">
    <property type="entry name" value="WH-like_DNA-bd_sf"/>
</dbReference>
<feature type="domain" description="F93 winged-helix" evidence="1">
    <location>
        <begin position="13"/>
        <end position="71"/>
    </location>
</feature>
<dbReference type="EMBL" id="MK064567">
    <property type="protein sequence ID" value="AZI76015.1"/>
    <property type="molecule type" value="Genomic_DNA"/>
</dbReference>
<evidence type="ECO:0000259" key="1">
    <source>
        <dbReference type="Pfam" id="PF22194"/>
    </source>
</evidence>
<evidence type="ECO:0000313" key="2">
    <source>
        <dbReference type="EMBL" id="AZI76015.1"/>
    </source>
</evidence>
<evidence type="ECO:0000313" key="3">
    <source>
        <dbReference type="Proteomes" id="UP000272463"/>
    </source>
</evidence>
<dbReference type="InterPro" id="IPR054020">
    <property type="entry name" value="WHD_F93"/>
</dbReference>
<gene>
    <name evidence="2" type="ORF">SPV2_gp16</name>
</gene>
<sequence length="96" mass="11232">MVGVLQFFNPESFVLTYIVKYEGLPVTEIFNKLSEEVKMDFSEFNEIIQLLIQQGFVSIRDDAKLFVTDDGEKRDFALYLQVAVALYLRLMKNERL</sequence>
<dbReference type="InterPro" id="IPR036390">
    <property type="entry name" value="WH_DNA-bd_sf"/>
</dbReference>
<accession>A0A3Q8QAA2</accession>
<protein>
    <submittedName>
        <fullName evidence="2">Winged helix-turn-helix domain</fullName>
    </submittedName>
</protein>
<name>A0A3Q8QAA2_9VIRU</name>
<dbReference type="Pfam" id="PF22194">
    <property type="entry name" value="WHD_F93"/>
    <property type="match status" value="1"/>
</dbReference>
<keyword evidence="3" id="KW-1185">Reference proteome</keyword>
<dbReference type="Proteomes" id="UP000272463">
    <property type="component" value="Segment"/>
</dbReference>